<dbReference type="AlphaFoldDB" id="A0A7R9QX76"/>
<proteinExistence type="predicted"/>
<gene>
    <name evidence="2" type="ORF">ONB1V03_LOCUS16776</name>
</gene>
<feature type="region of interest" description="Disordered" evidence="1">
    <location>
        <begin position="38"/>
        <end position="63"/>
    </location>
</feature>
<dbReference type="Proteomes" id="UP000728032">
    <property type="component" value="Unassembled WGS sequence"/>
</dbReference>
<dbReference type="Gene3D" id="1.20.5.470">
    <property type="entry name" value="Single helix bin"/>
    <property type="match status" value="1"/>
</dbReference>
<protein>
    <submittedName>
        <fullName evidence="2">Uncharacterized protein</fullName>
    </submittedName>
</protein>
<accession>A0A7R9QX76</accession>
<name>A0A7R9QX76_9ACAR</name>
<reference evidence="2" key="1">
    <citation type="submission" date="2020-11" db="EMBL/GenBank/DDBJ databases">
        <authorList>
            <person name="Tran Van P."/>
        </authorList>
    </citation>
    <scope>NUCLEOTIDE SEQUENCE</scope>
</reference>
<dbReference type="EMBL" id="CAJPVJ010019552">
    <property type="protein sequence ID" value="CAG2177344.1"/>
    <property type="molecule type" value="Genomic_DNA"/>
</dbReference>
<evidence type="ECO:0000313" key="3">
    <source>
        <dbReference type="Proteomes" id="UP000728032"/>
    </source>
</evidence>
<keyword evidence="3" id="KW-1185">Reference proteome</keyword>
<evidence type="ECO:0000256" key="1">
    <source>
        <dbReference type="SAM" id="MobiDB-lite"/>
    </source>
</evidence>
<evidence type="ECO:0000313" key="2">
    <source>
        <dbReference type="EMBL" id="CAD7660206.1"/>
    </source>
</evidence>
<organism evidence="2">
    <name type="scientific">Oppiella nova</name>
    <dbReference type="NCBI Taxonomy" id="334625"/>
    <lineage>
        <taxon>Eukaryota</taxon>
        <taxon>Metazoa</taxon>
        <taxon>Ecdysozoa</taxon>
        <taxon>Arthropoda</taxon>
        <taxon>Chelicerata</taxon>
        <taxon>Arachnida</taxon>
        <taxon>Acari</taxon>
        <taxon>Acariformes</taxon>
        <taxon>Sarcoptiformes</taxon>
        <taxon>Oribatida</taxon>
        <taxon>Brachypylina</taxon>
        <taxon>Oppioidea</taxon>
        <taxon>Oppiidae</taxon>
        <taxon>Oppiella</taxon>
    </lineage>
</organism>
<dbReference type="EMBL" id="OC934377">
    <property type="protein sequence ID" value="CAD7660206.1"/>
    <property type="molecule type" value="Genomic_DNA"/>
</dbReference>
<feature type="non-terminal residue" evidence="2">
    <location>
        <position position="1"/>
    </location>
</feature>
<sequence length="86" mass="9896">MDIQGDFTPSNADGFIKTSAIRYKLIADYMGEYSIRITRKNDENRQTHSRNPPTPPPSYEQVIQMNGLPNYNDAIQQQKSQSKVIY</sequence>
<dbReference type="OrthoDB" id="1688907at2759"/>